<comment type="caution">
    <text evidence="7">The sequence shown here is derived from an EMBL/GenBank/DDBJ whole genome shotgun (WGS) entry which is preliminary data.</text>
</comment>
<protein>
    <recommendedName>
        <fullName evidence="6">PNPLA domain-containing protein</fullName>
    </recommendedName>
</protein>
<dbReference type="Gene3D" id="3.40.1090.10">
    <property type="entry name" value="Cytosolic phospholipase A2 catalytic domain"/>
    <property type="match status" value="1"/>
</dbReference>
<evidence type="ECO:0000313" key="7">
    <source>
        <dbReference type="EMBL" id="CAF9926694.1"/>
    </source>
</evidence>
<dbReference type="EMBL" id="CAJPDR010000217">
    <property type="protein sequence ID" value="CAF9926694.1"/>
    <property type="molecule type" value="Genomic_DNA"/>
</dbReference>
<dbReference type="GO" id="GO:0016042">
    <property type="term" value="P:lipid catabolic process"/>
    <property type="evidence" value="ECO:0007669"/>
    <property type="project" value="UniProtKB-UniRule"/>
</dbReference>
<evidence type="ECO:0000256" key="4">
    <source>
        <dbReference type="PROSITE-ProRule" id="PRU01161"/>
    </source>
</evidence>
<feature type="active site" description="Proton acceptor" evidence="4">
    <location>
        <position position="636"/>
    </location>
</feature>
<keyword evidence="1 4" id="KW-0378">Hydrolase</keyword>
<evidence type="ECO:0000256" key="2">
    <source>
        <dbReference type="ARBA" id="ARBA00022963"/>
    </source>
</evidence>
<evidence type="ECO:0000313" key="8">
    <source>
        <dbReference type="Proteomes" id="UP000664203"/>
    </source>
</evidence>
<feature type="compositionally biased region" description="Polar residues" evidence="5">
    <location>
        <begin position="68"/>
        <end position="77"/>
    </location>
</feature>
<proteinExistence type="predicted"/>
<dbReference type="GO" id="GO:0046486">
    <property type="term" value="P:glycerolipid metabolic process"/>
    <property type="evidence" value="ECO:0007669"/>
    <property type="project" value="UniProtKB-ARBA"/>
</dbReference>
<dbReference type="SUPFAM" id="SSF52151">
    <property type="entry name" value="FabD/lysophospholipase-like"/>
    <property type="match status" value="1"/>
</dbReference>
<feature type="region of interest" description="Disordered" evidence="5">
    <location>
        <begin position="97"/>
        <end position="130"/>
    </location>
</feature>
<dbReference type="Proteomes" id="UP000664203">
    <property type="component" value="Unassembled WGS sequence"/>
</dbReference>
<dbReference type="Pfam" id="PF01734">
    <property type="entry name" value="Patatin"/>
    <property type="match status" value="1"/>
</dbReference>
<dbReference type="Gene3D" id="3.40.50.1820">
    <property type="entry name" value="alpha/beta hydrolase"/>
    <property type="match status" value="1"/>
</dbReference>
<evidence type="ECO:0000256" key="1">
    <source>
        <dbReference type="ARBA" id="ARBA00022801"/>
    </source>
</evidence>
<feature type="domain" description="PNPLA" evidence="6">
    <location>
        <begin position="384"/>
        <end position="649"/>
    </location>
</feature>
<dbReference type="GO" id="GO:0047499">
    <property type="term" value="F:calcium-independent phospholipase A2 activity"/>
    <property type="evidence" value="ECO:0007669"/>
    <property type="project" value="TreeGrafter"/>
</dbReference>
<keyword evidence="3 4" id="KW-0443">Lipid metabolism</keyword>
<sequence>MSTGDISPTRSQYRGNEWEIHGDDAQTGLALSDAAVNQEYTNVTTGTSQPTPPATIRIDTGPVGFTSYGASSRSFQPSRKPRNLADTALNNLKHLSEAQQEPEALTSTATTSPSSSTDSVSSAASPGGPWEKIFQDLKKRQEGLGLDPNGTPRFPGREDFPGLAIKMLERVIDVDVRNCVIILHDHSKAESSLHSLALRLQKEFPESVFILLRALQSSSSDKNGGRYAYQAEAEEGGIDTGFLKESRTILMDVIKNGLIAKCRFSPRNIIILGHCKGGTAALAAAASWEKIEFGGVISVGGAMPAFTPQTPTIKAKTPALILSGPLGNVNDTGLRQIREYFTYVEFDIRRSSNDDIPEAEDIGILLDFFAYRLRGEEWTKQAVISFDGGGIRGYGSLLILRALMDKIGEEEKRLDPTVKSSFAPHDYKPMPKKTSSGLDDSEVDGVVAAATQGLPNSSLFLPCHYFTYAAGTSTGGLISIMLSRFRMTVDDCIKEYKALGGKVFGNPRPLAKGAILWHKFDYRILEAAIKDVTQRYSELGDFGGLYAMNEDVCRSMVLAYADKVGADYPYRFRTYQTHVPLQRSKSKGRYGATGTYGDAASLPIWQVARATSAAPTYFRPIEIPRGNMPGFVTFKDGGFGSNNPSEEAYVDVTEKHGGTSQNMGPFISIGTGIPPIEIFSKKKGNLNNAVTTLKAALKLPSRTVGVHQRMERLSMHDNKERFPYFRFDGGERLGAIALDEWKGHRFTQLTGKDKHPGCITLEKMYVATAAYLTEPKVQQDLAECARVLVRRRQLRMRDSSEWDRYASFSYYDCNVEGCTRQRSNKAQDFREHLRKFHQKIADHEMEQRVLECRHVYWKYRPNAPDLTLPTG</sequence>
<dbReference type="GO" id="GO:0019369">
    <property type="term" value="P:arachidonate metabolic process"/>
    <property type="evidence" value="ECO:0007669"/>
    <property type="project" value="TreeGrafter"/>
</dbReference>
<dbReference type="PANTHER" id="PTHR24185:SF1">
    <property type="entry name" value="CALCIUM-INDEPENDENT PHOSPHOLIPASE A2-GAMMA"/>
    <property type="match status" value="1"/>
</dbReference>
<dbReference type="OrthoDB" id="1658288at2759"/>
<name>A0A8H3IU70_9LECA</name>
<evidence type="ECO:0000256" key="3">
    <source>
        <dbReference type="ARBA" id="ARBA00023098"/>
    </source>
</evidence>
<feature type="region of interest" description="Disordered" evidence="5">
    <location>
        <begin position="41"/>
        <end position="82"/>
    </location>
</feature>
<dbReference type="PROSITE" id="PS51635">
    <property type="entry name" value="PNPLA"/>
    <property type="match status" value="1"/>
</dbReference>
<feature type="short sequence motif" description="DGA/G" evidence="4">
    <location>
        <begin position="636"/>
        <end position="638"/>
    </location>
</feature>
<evidence type="ECO:0000259" key="6">
    <source>
        <dbReference type="PROSITE" id="PS51635"/>
    </source>
</evidence>
<feature type="short sequence motif" description="GXGXXG" evidence="4">
    <location>
        <begin position="388"/>
        <end position="393"/>
    </location>
</feature>
<dbReference type="GO" id="GO:0016020">
    <property type="term" value="C:membrane"/>
    <property type="evidence" value="ECO:0007669"/>
    <property type="project" value="TreeGrafter"/>
</dbReference>
<dbReference type="InterPro" id="IPR002641">
    <property type="entry name" value="PNPLA_dom"/>
</dbReference>
<gene>
    <name evidence="7" type="ORF">ALECFALPRED_003505</name>
</gene>
<keyword evidence="2 4" id="KW-0442">Lipid degradation</keyword>
<keyword evidence="8" id="KW-1185">Reference proteome</keyword>
<feature type="short sequence motif" description="GXSXG" evidence="4">
    <location>
        <begin position="471"/>
        <end position="475"/>
    </location>
</feature>
<accession>A0A8H3IU70</accession>
<dbReference type="PANTHER" id="PTHR24185">
    <property type="entry name" value="CALCIUM-INDEPENDENT PHOSPHOLIPASE A2-GAMMA"/>
    <property type="match status" value="1"/>
</dbReference>
<reference evidence="7" key="1">
    <citation type="submission" date="2021-03" db="EMBL/GenBank/DDBJ databases">
        <authorList>
            <person name="Tagirdzhanova G."/>
        </authorList>
    </citation>
    <scope>NUCLEOTIDE SEQUENCE</scope>
</reference>
<dbReference type="InterPro" id="IPR029058">
    <property type="entry name" value="AB_hydrolase_fold"/>
</dbReference>
<evidence type="ECO:0000256" key="5">
    <source>
        <dbReference type="SAM" id="MobiDB-lite"/>
    </source>
</evidence>
<dbReference type="AlphaFoldDB" id="A0A8H3IU70"/>
<dbReference type="SUPFAM" id="SSF53474">
    <property type="entry name" value="alpha/beta-Hydrolases"/>
    <property type="match status" value="1"/>
</dbReference>
<organism evidence="7 8">
    <name type="scientific">Alectoria fallacina</name>
    <dbReference type="NCBI Taxonomy" id="1903189"/>
    <lineage>
        <taxon>Eukaryota</taxon>
        <taxon>Fungi</taxon>
        <taxon>Dikarya</taxon>
        <taxon>Ascomycota</taxon>
        <taxon>Pezizomycotina</taxon>
        <taxon>Lecanoromycetes</taxon>
        <taxon>OSLEUM clade</taxon>
        <taxon>Lecanoromycetidae</taxon>
        <taxon>Lecanorales</taxon>
        <taxon>Lecanorineae</taxon>
        <taxon>Parmeliaceae</taxon>
        <taxon>Alectoria</taxon>
    </lineage>
</organism>
<feature type="compositionally biased region" description="Low complexity" evidence="5">
    <location>
        <begin position="106"/>
        <end position="125"/>
    </location>
</feature>
<feature type="active site" description="Nucleophile" evidence="4">
    <location>
        <position position="473"/>
    </location>
</feature>
<dbReference type="InterPro" id="IPR016035">
    <property type="entry name" value="Acyl_Trfase/lysoPLipase"/>
</dbReference>